<gene>
    <name evidence="2" type="ORF">BGAL_0561g00070</name>
</gene>
<evidence type="ECO:0000256" key="1">
    <source>
        <dbReference type="SAM" id="MobiDB-lite"/>
    </source>
</evidence>
<feature type="region of interest" description="Disordered" evidence="1">
    <location>
        <begin position="1"/>
        <end position="51"/>
    </location>
</feature>
<comment type="caution">
    <text evidence="2">The sequence shown here is derived from an EMBL/GenBank/DDBJ whole genome shotgun (WGS) entry which is preliminary data.</text>
</comment>
<evidence type="ECO:0000313" key="3">
    <source>
        <dbReference type="Proteomes" id="UP000308671"/>
    </source>
</evidence>
<protein>
    <submittedName>
        <fullName evidence="2">Uncharacterized protein</fullName>
    </submittedName>
</protein>
<accession>A0A4S8QLR8</accession>
<sequence length="399" mass="45146">MSFQSFRRSKESLLPFTKSPTPPWHRAEDSRSPKRPRLRSMSARLRRPRLRSMSTSSIHRLREDIIFDPDFVWPYKVPASALPMFQAQSQKLGRSAHRKNDVVENSSQGEYQGSERYFAREIRGRSKTPKELNAEVYTQTSVKETTVTSFAQDSHGQAPEADQEMQSADELAKRDERISDLENENAILRSKLCELSIKKTSFDEQRTMLRNTITTLRGENESLGRMLNQTTPMTSTPVRFGPGSESYVQNPAAYSMGPNQVASNMPMIGESSANKRSYAEFSEPCQDSYTEPRPNIMAAGSPNPMAPSAASQVRTKDRSPARKRIYAGLYEADQRRSVSSWQNFVMARSAIMSRLIPTVCSGARLMTTLGDVQFVQIQMTRPRDVCKSEPWVGWLGFVC</sequence>
<keyword evidence="3" id="KW-1185">Reference proteome</keyword>
<dbReference type="Proteomes" id="UP000308671">
    <property type="component" value="Unassembled WGS sequence"/>
</dbReference>
<dbReference type="EMBL" id="PQXL01000560">
    <property type="protein sequence ID" value="THV44891.1"/>
    <property type="molecule type" value="Genomic_DNA"/>
</dbReference>
<organism evidence="2 3">
    <name type="scientific">Botrytis galanthina</name>
    <dbReference type="NCBI Taxonomy" id="278940"/>
    <lineage>
        <taxon>Eukaryota</taxon>
        <taxon>Fungi</taxon>
        <taxon>Dikarya</taxon>
        <taxon>Ascomycota</taxon>
        <taxon>Pezizomycotina</taxon>
        <taxon>Leotiomycetes</taxon>
        <taxon>Helotiales</taxon>
        <taxon>Sclerotiniaceae</taxon>
        <taxon>Botrytis</taxon>
    </lineage>
</organism>
<feature type="compositionally biased region" description="Basic residues" evidence="1">
    <location>
        <begin position="33"/>
        <end position="50"/>
    </location>
</feature>
<evidence type="ECO:0000313" key="2">
    <source>
        <dbReference type="EMBL" id="THV44891.1"/>
    </source>
</evidence>
<dbReference type="OrthoDB" id="10684260at2759"/>
<dbReference type="AlphaFoldDB" id="A0A4S8QLR8"/>
<proteinExistence type="predicted"/>
<name>A0A4S8QLR8_9HELO</name>
<reference evidence="2 3" key="1">
    <citation type="submission" date="2017-12" db="EMBL/GenBank/DDBJ databases">
        <title>Comparative genomics of Botrytis spp.</title>
        <authorList>
            <person name="Valero-Jimenez C.A."/>
            <person name="Tapia P."/>
            <person name="Veloso J."/>
            <person name="Silva-Moreno E."/>
            <person name="Staats M."/>
            <person name="Valdes J.H."/>
            <person name="Van Kan J.A.L."/>
        </authorList>
    </citation>
    <scope>NUCLEOTIDE SEQUENCE [LARGE SCALE GENOMIC DNA]</scope>
    <source>
        <strain evidence="2 3">MUCL435</strain>
    </source>
</reference>